<comment type="caution">
    <text evidence="10">The sequence shown here is derived from an EMBL/GenBank/DDBJ whole genome shotgun (WGS) entry which is preliminary data.</text>
</comment>
<dbReference type="HAMAP" id="MF_00412">
    <property type="entry name" value="ProA"/>
    <property type="match status" value="1"/>
</dbReference>
<protein>
    <recommendedName>
        <fullName evidence="7">Gamma-glutamyl phosphate reductase</fullName>
        <shortName evidence="7">GPR</shortName>
        <ecNumber evidence="7">1.2.1.41</ecNumber>
    </recommendedName>
    <alternativeName>
        <fullName evidence="7">Glutamate-5-semialdehyde dehydrogenase</fullName>
    </alternativeName>
    <alternativeName>
        <fullName evidence="7">Glutamyl-gamma-semialdehyde dehydrogenase</fullName>
        <shortName evidence="7">GSA dehydrogenase</shortName>
    </alternativeName>
</protein>
<dbReference type="InterPro" id="IPR016163">
    <property type="entry name" value="Ald_DH_C"/>
</dbReference>
<feature type="compositionally biased region" description="Gly residues" evidence="8">
    <location>
        <begin position="310"/>
        <end position="319"/>
    </location>
</feature>
<dbReference type="EC" id="1.2.1.41" evidence="7"/>
<dbReference type="InterPro" id="IPR000965">
    <property type="entry name" value="GPR_dom"/>
</dbReference>
<comment type="catalytic activity">
    <reaction evidence="6 7">
        <text>L-glutamate 5-semialdehyde + phosphate + NADP(+) = L-glutamyl 5-phosphate + NADPH + H(+)</text>
        <dbReference type="Rhea" id="RHEA:19541"/>
        <dbReference type="ChEBI" id="CHEBI:15378"/>
        <dbReference type="ChEBI" id="CHEBI:43474"/>
        <dbReference type="ChEBI" id="CHEBI:57783"/>
        <dbReference type="ChEBI" id="CHEBI:58066"/>
        <dbReference type="ChEBI" id="CHEBI:58274"/>
        <dbReference type="ChEBI" id="CHEBI:58349"/>
        <dbReference type="EC" id="1.2.1.41"/>
    </reaction>
</comment>
<keyword evidence="3 7" id="KW-0641">Proline biosynthesis</keyword>
<evidence type="ECO:0000256" key="6">
    <source>
        <dbReference type="ARBA" id="ARBA00049024"/>
    </source>
</evidence>
<dbReference type="PIRSF" id="PIRSF000151">
    <property type="entry name" value="GPR"/>
    <property type="match status" value="1"/>
</dbReference>
<comment type="function">
    <text evidence="7">Catalyzes the NADPH-dependent reduction of L-glutamate 5-phosphate into L-glutamate 5-semialdehyde and phosphate. The product spontaneously undergoes cyclization to form 1-pyrroline-5-carboxylate.</text>
</comment>
<dbReference type="InterPro" id="IPR016161">
    <property type="entry name" value="Ald_DH/histidinol_DH"/>
</dbReference>
<keyword evidence="5 7" id="KW-0560">Oxidoreductase</keyword>
<dbReference type="Gene3D" id="3.40.605.10">
    <property type="entry name" value="Aldehyde Dehydrogenase, Chain A, domain 1"/>
    <property type="match status" value="1"/>
</dbReference>
<dbReference type="InterPro" id="IPR015590">
    <property type="entry name" value="Aldehyde_DH_dom"/>
</dbReference>
<keyword evidence="7" id="KW-0963">Cytoplasm</keyword>
<proteinExistence type="inferred from homology"/>
<keyword evidence="2 7" id="KW-0028">Amino-acid biosynthesis</keyword>
<evidence type="ECO:0000256" key="3">
    <source>
        <dbReference type="ARBA" id="ARBA00022650"/>
    </source>
</evidence>
<dbReference type="RefSeq" id="WP_381838062.1">
    <property type="nucleotide sequence ID" value="NZ_JBHTCF010000020.1"/>
</dbReference>
<keyword evidence="4 7" id="KW-0521">NADP</keyword>
<dbReference type="Gene3D" id="3.40.309.10">
    <property type="entry name" value="Aldehyde Dehydrogenase, Chain A, domain 2"/>
    <property type="match status" value="1"/>
</dbReference>
<sequence>MSEDTLDILTAARAAVAAAPPTGDPAYARYCRELADRLADHWPTVLKANADDVARAEQRGLSPVLLDRLRLTDAHLGQLRHLTATVLGELDEVTRPGPGVPIAGWGVRRRAPKPLGVVFMVYEARPTVTVEGALLPVAVGNAVLLRGGKEIARTNAALAAVAREALEAAGLPAHLVTVLDDPDRAQLRALLKRPDAIDVLVPRGSPSLIDYCRSASSIPVIASGGGVNHVYVHRSADLTLAAEVALDSKLPEPTACNTAELMLVDADVAPAFVAEVIAAAERDDRQVTVRLDPRVPRPEGGHSSRPDSGSEGGSDGEGGPWRIEDLKEHDFGREFLDATIGVYPVEGLDEAVAHIRRHGSAHTEGVLAADPAVAEEFTRRVDAAAIVVNGSLRLHDGPTLGLGSEISISTGRMHVRGPVTLGALVTHSWVVEAHGTLRSSVPAHQS</sequence>
<dbReference type="InterPro" id="IPR016162">
    <property type="entry name" value="Ald_DH_N"/>
</dbReference>
<evidence type="ECO:0000256" key="4">
    <source>
        <dbReference type="ARBA" id="ARBA00022857"/>
    </source>
</evidence>
<comment type="subcellular location">
    <subcellularLocation>
        <location evidence="7">Cytoplasm</location>
    </subcellularLocation>
</comment>
<keyword evidence="11" id="KW-1185">Reference proteome</keyword>
<comment type="similarity">
    <text evidence="7">Belongs to the gamma-glutamyl phosphate reductase family.</text>
</comment>
<name>A0ABW2JUI3_9ACTN</name>
<organism evidence="10 11">
    <name type="scientific">Streptomyces monticola</name>
    <dbReference type="NCBI Taxonomy" id="2666263"/>
    <lineage>
        <taxon>Bacteria</taxon>
        <taxon>Bacillati</taxon>
        <taxon>Actinomycetota</taxon>
        <taxon>Actinomycetes</taxon>
        <taxon>Kitasatosporales</taxon>
        <taxon>Streptomycetaceae</taxon>
        <taxon>Streptomyces</taxon>
    </lineage>
</organism>
<evidence type="ECO:0000256" key="1">
    <source>
        <dbReference type="ARBA" id="ARBA00004985"/>
    </source>
</evidence>
<reference evidence="11" key="1">
    <citation type="journal article" date="2019" name="Int. J. Syst. Evol. Microbiol.">
        <title>The Global Catalogue of Microorganisms (GCM) 10K type strain sequencing project: providing services to taxonomists for standard genome sequencing and annotation.</title>
        <authorList>
            <consortium name="The Broad Institute Genomics Platform"/>
            <consortium name="The Broad Institute Genome Sequencing Center for Infectious Disease"/>
            <person name="Wu L."/>
            <person name="Ma J."/>
        </authorList>
    </citation>
    <scope>NUCLEOTIDE SEQUENCE [LARGE SCALE GENOMIC DNA]</scope>
    <source>
        <strain evidence="11">SYNS20</strain>
    </source>
</reference>
<dbReference type="PANTHER" id="PTHR11063">
    <property type="entry name" value="GLUTAMATE SEMIALDEHYDE DEHYDROGENASE"/>
    <property type="match status" value="1"/>
</dbReference>
<accession>A0ABW2JUI3</accession>
<evidence type="ECO:0000256" key="8">
    <source>
        <dbReference type="SAM" id="MobiDB-lite"/>
    </source>
</evidence>
<evidence type="ECO:0000256" key="2">
    <source>
        <dbReference type="ARBA" id="ARBA00022605"/>
    </source>
</evidence>
<feature type="compositionally biased region" description="Basic and acidic residues" evidence="8">
    <location>
        <begin position="287"/>
        <end position="305"/>
    </location>
</feature>
<feature type="domain" description="Aldehyde dehydrogenase" evidence="9">
    <location>
        <begin position="113"/>
        <end position="281"/>
    </location>
</feature>
<dbReference type="InterPro" id="IPR012134">
    <property type="entry name" value="Glu-5-SA_DH"/>
</dbReference>
<evidence type="ECO:0000313" key="10">
    <source>
        <dbReference type="EMBL" id="MFC7309284.1"/>
    </source>
</evidence>
<evidence type="ECO:0000256" key="7">
    <source>
        <dbReference type="HAMAP-Rule" id="MF_00412"/>
    </source>
</evidence>
<dbReference type="SUPFAM" id="SSF53720">
    <property type="entry name" value="ALDH-like"/>
    <property type="match status" value="1"/>
</dbReference>
<feature type="region of interest" description="Disordered" evidence="8">
    <location>
        <begin position="287"/>
        <end position="323"/>
    </location>
</feature>
<comment type="pathway">
    <text evidence="1 7">Amino-acid biosynthesis; L-proline biosynthesis; L-glutamate 5-semialdehyde from L-glutamate: step 2/2.</text>
</comment>
<evidence type="ECO:0000313" key="11">
    <source>
        <dbReference type="Proteomes" id="UP001596523"/>
    </source>
</evidence>
<evidence type="ECO:0000259" key="9">
    <source>
        <dbReference type="Pfam" id="PF00171"/>
    </source>
</evidence>
<gene>
    <name evidence="7" type="primary">proA</name>
    <name evidence="10" type="ORF">ACFQVC_34380</name>
</gene>
<dbReference type="NCBIfam" id="NF001221">
    <property type="entry name" value="PRK00197.1"/>
    <property type="match status" value="1"/>
</dbReference>
<dbReference type="Proteomes" id="UP001596523">
    <property type="component" value="Unassembled WGS sequence"/>
</dbReference>
<dbReference type="GO" id="GO:0004350">
    <property type="term" value="F:glutamate-5-semialdehyde dehydrogenase activity"/>
    <property type="evidence" value="ECO:0007669"/>
    <property type="project" value="UniProtKB-EC"/>
</dbReference>
<dbReference type="EMBL" id="JBHTCF010000020">
    <property type="protein sequence ID" value="MFC7309284.1"/>
    <property type="molecule type" value="Genomic_DNA"/>
</dbReference>
<dbReference type="PANTHER" id="PTHR11063:SF8">
    <property type="entry name" value="DELTA-1-PYRROLINE-5-CARBOXYLATE SYNTHASE"/>
    <property type="match status" value="1"/>
</dbReference>
<evidence type="ECO:0000256" key="5">
    <source>
        <dbReference type="ARBA" id="ARBA00023002"/>
    </source>
</evidence>
<dbReference type="Pfam" id="PF00171">
    <property type="entry name" value="Aldedh"/>
    <property type="match status" value="1"/>
</dbReference>